<reference evidence="3" key="1">
    <citation type="submission" date="2014-09" db="EMBL/GenBank/DDBJ databases">
        <title>Vibrio variabilis JCM 19239. (C206) whole genome shotgun sequence.</title>
        <authorList>
            <person name="Sawabe T."/>
            <person name="Meirelles P."/>
            <person name="Nakanishi M."/>
            <person name="Sayaka M."/>
            <person name="Hattori M."/>
            <person name="Ohkuma M."/>
        </authorList>
    </citation>
    <scope>NUCLEOTIDE SEQUENCE [LARGE SCALE GENOMIC DNA]</scope>
    <source>
        <strain evidence="3">JCM 19239</strain>
    </source>
</reference>
<accession>A0ABQ0JN56</accession>
<dbReference type="InterPro" id="IPR011010">
    <property type="entry name" value="DNA_brk_join_enz"/>
</dbReference>
<evidence type="ECO:0000259" key="1">
    <source>
        <dbReference type="Pfam" id="PF13102"/>
    </source>
</evidence>
<dbReference type="Proteomes" id="UP000029223">
    <property type="component" value="Unassembled WGS sequence"/>
</dbReference>
<reference evidence="3" key="2">
    <citation type="submission" date="2014-09" db="EMBL/GenBank/DDBJ databases">
        <authorList>
            <consortium name="NBRP consortium"/>
            <person name="Sawabe T."/>
            <person name="Meirelles P."/>
            <person name="Nakanishi M."/>
            <person name="Sayaka M."/>
            <person name="Hattori M."/>
            <person name="Ohkuma M."/>
        </authorList>
    </citation>
    <scope>NUCLEOTIDE SEQUENCE [LARGE SCALE GENOMIC DNA]</scope>
    <source>
        <strain evidence="3">JCM 19239</strain>
    </source>
</reference>
<proteinExistence type="predicted"/>
<dbReference type="SUPFAM" id="SSF56349">
    <property type="entry name" value="DNA breaking-rejoining enzymes"/>
    <property type="match status" value="1"/>
</dbReference>
<evidence type="ECO:0000313" key="2">
    <source>
        <dbReference type="EMBL" id="GAL30191.1"/>
    </source>
</evidence>
<evidence type="ECO:0000313" key="3">
    <source>
        <dbReference type="Proteomes" id="UP000029223"/>
    </source>
</evidence>
<organism evidence="2 3">
    <name type="scientific">Vibrio variabilis</name>
    <dbReference type="NCBI Taxonomy" id="990271"/>
    <lineage>
        <taxon>Bacteria</taxon>
        <taxon>Pseudomonadati</taxon>
        <taxon>Pseudomonadota</taxon>
        <taxon>Gammaproteobacteria</taxon>
        <taxon>Vibrionales</taxon>
        <taxon>Vibrionaceae</taxon>
        <taxon>Vibrio</taxon>
    </lineage>
</organism>
<dbReference type="EMBL" id="BBMS01000086">
    <property type="protein sequence ID" value="GAL30191.1"/>
    <property type="molecule type" value="Genomic_DNA"/>
</dbReference>
<comment type="caution">
    <text evidence="2">The sequence shown here is derived from an EMBL/GenBank/DDBJ whole genome shotgun (WGS) entry which is preliminary data.</text>
</comment>
<protein>
    <submittedName>
        <fullName evidence="2">Integrase</fullName>
    </submittedName>
</protein>
<sequence length="162" mass="18157">MKRALIAASLENQGGVYSNTHLARIPALNQFIDFVKLHANAKKLEHIDKETVRAFGEHLKEQYESGELSHVTARDYLSHVNAAIAQARGDKSLVVKATKELNFAPKSGIAVKDASVSATLHNKVIRDVDTEIRLVMRLQRNYGLRFREACLFKCETGTQRAR</sequence>
<dbReference type="InterPro" id="IPR025269">
    <property type="entry name" value="SAM-like_dom"/>
</dbReference>
<keyword evidence="3" id="KW-1185">Reference proteome</keyword>
<gene>
    <name evidence="2" type="ORF">JCM19239_6824</name>
</gene>
<name>A0ABQ0JN56_9VIBR</name>
<dbReference type="Pfam" id="PF13102">
    <property type="entry name" value="Phage_int_SAM_5"/>
    <property type="match status" value="1"/>
</dbReference>
<feature type="domain" description="Phage integrase SAM-like" evidence="1">
    <location>
        <begin position="27"/>
        <end position="91"/>
    </location>
</feature>